<dbReference type="InterPro" id="IPR045701">
    <property type="entry name" value="DUF6059"/>
</dbReference>
<dbReference type="Pfam" id="PF19534">
    <property type="entry name" value="DUF6059"/>
    <property type="match status" value="1"/>
</dbReference>
<evidence type="ECO:0000313" key="1">
    <source>
        <dbReference type="EMBL" id="MFC4499167.1"/>
    </source>
</evidence>
<protein>
    <submittedName>
        <fullName evidence="1">DUF6059 family protein</fullName>
    </submittedName>
</protein>
<reference evidence="2" key="1">
    <citation type="journal article" date="2019" name="Int. J. Syst. Evol. Microbiol.">
        <title>The Global Catalogue of Microorganisms (GCM) 10K type strain sequencing project: providing services to taxonomists for standard genome sequencing and annotation.</title>
        <authorList>
            <consortium name="The Broad Institute Genomics Platform"/>
            <consortium name="The Broad Institute Genome Sequencing Center for Infectious Disease"/>
            <person name="Wu L."/>
            <person name="Ma J."/>
        </authorList>
    </citation>
    <scope>NUCLEOTIDE SEQUENCE [LARGE SCALE GENOMIC DNA]</scope>
    <source>
        <strain evidence="2">CGMCC 4.7177</strain>
    </source>
</reference>
<dbReference type="Proteomes" id="UP001595839">
    <property type="component" value="Unassembled WGS sequence"/>
</dbReference>
<keyword evidence="2" id="KW-1185">Reference proteome</keyword>
<name>A0ABV9AIW5_9ACTN</name>
<dbReference type="EMBL" id="JBHSFK010000003">
    <property type="protein sequence ID" value="MFC4499167.1"/>
    <property type="molecule type" value="Genomic_DNA"/>
</dbReference>
<comment type="caution">
    <text evidence="1">The sequence shown here is derived from an EMBL/GenBank/DDBJ whole genome shotgun (WGS) entry which is preliminary data.</text>
</comment>
<dbReference type="RefSeq" id="WP_381182118.1">
    <property type="nucleotide sequence ID" value="NZ_JBHSFK010000003.1"/>
</dbReference>
<gene>
    <name evidence="1" type="ORF">ACFPIH_06460</name>
</gene>
<organism evidence="1 2">
    <name type="scientific">Streptomyces vulcanius</name>
    <dbReference type="NCBI Taxonomy" id="1441876"/>
    <lineage>
        <taxon>Bacteria</taxon>
        <taxon>Bacillati</taxon>
        <taxon>Actinomycetota</taxon>
        <taxon>Actinomycetes</taxon>
        <taxon>Kitasatosporales</taxon>
        <taxon>Streptomycetaceae</taxon>
        <taxon>Streptomyces</taxon>
    </lineage>
</organism>
<sequence length="95" mass="10492">MPNEFTNKGGGGDRRFLPRLLRGAVRTGTFVLKTLYDGLKAMGSQWAHPPPPDPCCDAPPAELLDVPPDGHPERLPDLPMTDEELDLWARLYADP</sequence>
<evidence type="ECO:0000313" key="2">
    <source>
        <dbReference type="Proteomes" id="UP001595839"/>
    </source>
</evidence>
<proteinExistence type="predicted"/>
<accession>A0ABV9AIW5</accession>